<gene>
    <name evidence="1" type="ORF">CRG98_025831</name>
</gene>
<reference evidence="1 2" key="1">
    <citation type="submission" date="2017-11" db="EMBL/GenBank/DDBJ databases">
        <title>De-novo sequencing of pomegranate (Punica granatum L.) genome.</title>
        <authorList>
            <person name="Akparov Z."/>
            <person name="Amiraslanov A."/>
            <person name="Hajiyeva S."/>
            <person name="Abbasov M."/>
            <person name="Kaur K."/>
            <person name="Hamwieh A."/>
            <person name="Solovyev V."/>
            <person name="Salamov A."/>
            <person name="Braich B."/>
            <person name="Kosarev P."/>
            <person name="Mahmoud A."/>
            <person name="Hajiyev E."/>
            <person name="Babayeva S."/>
            <person name="Izzatullayeva V."/>
            <person name="Mammadov A."/>
            <person name="Mammadov A."/>
            <person name="Sharifova S."/>
            <person name="Ojaghi J."/>
            <person name="Eynullazada K."/>
            <person name="Bayramov B."/>
            <person name="Abdulazimova A."/>
            <person name="Shahmuradov I."/>
        </authorList>
    </citation>
    <scope>NUCLEOTIDE SEQUENCE [LARGE SCALE GENOMIC DNA]</scope>
    <source>
        <strain evidence="2">cv. AG2017</strain>
        <tissue evidence="1">Leaf</tissue>
    </source>
</reference>
<comment type="caution">
    <text evidence="1">The sequence shown here is derived from an EMBL/GenBank/DDBJ whole genome shotgun (WGS) entry which is preliminary data.</text>
</comment>
<evidence type="ECO:0000313" key="2">
    <source>
        <dbReference type="Proteomes" id="UP000233551"/>
    </source>
</evidence>
<dbReference type="EMBL" id="PGOL01001832">
    <property type="protein sequence ID" value="PKI53777.1"/>
    <property type="molecule type" value="Genomic_DNA"/>
</dbReference>
<accession>A0A2I0JC21</accession>
<dbReference type="Proteomes" id="UP000233551">
    <property type="component" value="Unassembled WGS sequence"/>
</dbReference>
<name>A0A2I0JC21_PUNGR</name>
<organism evidence="1 2">
    <name type="scientific">Punica granatum</name>
    <name type="common">Pomegranate</name>
    <dbReference type="NCBI Taxonomy" id="22663"/>
    <lineage>
        <taxon>Eukaryota</taxon>
        <taxon>Viridiplantae</taxon>
        <taxon>Streptophyta</taxon>
        <taxon>Embryophyta</taxon>
        <taxon>Tracheophyta</taxon>
        <taxon>Spermatophyta</taxon>
        <taxon>Magnoliopsida</taxon>
        <taxon>eudicotyledons</taxon>
        <taxon>Gunneridae</taxon>
        <taxon>Pentapetalae</taxon>
        <taxon>rosids</taxon>
        <taxon>malvids</taxon>
        <taxon>Myrtales</taxon>
        <taxon>Lythraceae</taxon>
        <taxon>Punica</taxon>
    </lineage>
</organism>
<sequence length="130" mass="13992">MYGFSATRTVLSRNGVPRLKGVNSLKSSGILSRPRPQSNCALCPYFESISNLCFLISVVGRDRQMESSPNPLSVPSGVAILCRTEFHLVGACIRAPSHGLGVSIFPWGRVTDTGEKESPLPIYDPKVEGG</sequence>
<dbReference type="AlphaFoldDB" id="A0A2I0JC21"/>
<proteinExistence type="predicted"/>
<evidence type="ECO:0000313" key="1">
    <source>
        <dbReference type="EMBL" id="PKI53777.1"/>
    </source>
</evidence>
<keyword evidence="2" id="KW-1185">Reference proteome</keyword>
<protein>
    <submittedName>
        <fullName evidence="1">Uncharacterized protein</fullName>
    </submittedName>
</protein>